<evidence type="ECO:0000256" key="3">
    <source>
        <dbReference type="ARBA" id="ARBA00022833"/>
    </source>
</evidence>
<dbReference type="PANTHER" id="PTHR42813:SF2">
    <property type="entry name" value="DEHYDROGENASE, ZINC-CONTAINING, PUTATIVE (AFU_ORTHOLOGUE AFUA_2G02810)-RELATED"/>
    <property type="match status" value="1"/>
</dbReference>
<evidence type="ECO:0000256" key="4">
    <source>
        <dbReference type="ARBA" id="ARBA00023002"/>
    </source>
</evidence>
<name>A0A917LNL1_9MICC</name>
<dbReference type="Gene3D" id="3.40.50.720">
    <property type="entry name" value="NAD(P)-binding Rossmann-like Domain"/>
    <property type="match status" value="1"/>
</dbReference>
<dbReference type="Pfam" id="PF08240">
    <property type="entry name" value="ADH_N"/>
    <property type="match status" value="1"/>
</dbReference>
<dbReference type="EMBL" id="BMEQ01000002">
    <property type="protein sequence ID" value="GGG46833.1"/>
    <property type="molecule type" value="Genomic_DNA"/>
</dbReference>
<keyword evidence="3 5" id="KW-0862">Zinc</keyword>
<evidence type="ECO:0000259" key="6">
    <source>
        <dbReference type="Pfam" id="PF00107"/>
    </source>
</evidence>
<dbReference type="InterPro" id="IPR013149">
    <property type="entry name" value="ADH-like_C"/>
</dbReference>
<accession>A0A917LNL1</accession>
<reference evidence="8" key="1">
    <citation type="journal article" date="2014" name="Int. J. Syst. Evol. Microbiol.">
        <title>Complete genome sequence of Corynebacterium casei LMG S-19264T (=DSM 44701T), isolated from a smear-ripened cheese.</title>
        <authorList>
            <consortium name="US DOE Joint Genome Institute (JGI-PGF)"/>
            <person name="Walter F."/>
            <person name="Albersmeier A."/>
            <person name="Kalinowski J."/>
            <person name="Ruckert C."/>
        </authorList>
    </citation>
    <scope>NUCLEOTIDE SEQUENCE</scope>
    <source>
        <strain evidence="8">CGMCC 1.12187</strain>
    </source>
</reference>
<dbReference type="GO" id="GO:0008270">
    <property type="term" value="F:zinc ion binding"/>
    <property type="evidence" value="ECO:0007669"/>
    <property type="project" value="InterPro"/>
</dbReference>
<feature type="domain" description="Alcohol dehydrogenase-like C-terminal" evidence="6">
    <location>
        <begin position="189"/>
        <end position="255"/>
    </location>
</feature>
<dbReference type="Pfam" id="PF00107">
    <property type="entry name" value="ADH_zinc_N"/>
    <property type="match status" value="1"/>
</dbReference>
<dbReference type="InterPro" id="IPR013154">
    <property type="entry name" value="ADH-like_N"/>
</dbReference>
<dbReference type="InterPro" id="IPR011032">
    <property type="entry name" value="GroES-like_sf"/>
</dbReference>
<comment type="cofactor">
    <cofactor evidence="1 5">
        <name>Zn(2+)</name>
        <dbReference type="ChEBI" id="CHEBI:29105"/>
    </cofactor>
</comment>
<dbReference type="PROSITE" id="PS00059">
    <property type="entry name" value="ADH_ZINC"/>
    <property type="match status" value="1"/>
</dbReference>
<proteinExistence type="inferred from homology"/>
<comment type="similarity">
    <text evidence="5">Belongs to the zinc-containing alcohol dehydrogenase family.</text>
</comment>
<dbReference type="Gene3D" id="3.90.180.10">
    <property type="entry name" value="Medium-chain alcohol dehydrogenases, catalytic domain"/>
    <property type="match status" value="1"/>
</dbReference>
<keyword evidence="2 5" id="KW-0479">Metal-binding</keyword>
<feature type="domain" description="Alcohol dehydrogenase-like N-terminal" evidence="7">
    <location>
        <begin position="25"/>
        <end position="145"/>
    </location>
</feature>
<dbReference type="SUPFAM" id="SSF51735">
    <property type="entry name" value="NAD(P)-binding Rossmann-fold domains"/>
    <property type="match status" value="1"/>
</dbReference>
<dbReference type="GO" id="GO:0016491">
    <property type="term" value="F:oxidoreductase activity"/>
    <property type="evidence" value="ECO:0007669"/>
    <property type="project" value="UniProtKB-KW"/>
</dbReference>
<sequence length="391" mass="42354">MKALTWQGKRSVSVEEVPDPRIQEPTDAIVRITSTGICGSDLHLYEVLGPFMDKGDIVGHEPMGIVEEVGSAVTRIKPGDRVVIPFNISCGHCFMCSQGLQSQCETTQVREYNSGCAIYGYSRMYGSVPGGQAEYLRVPHADYGPIKVPDTGEDERYLYLSDVVPTAWQAVQYAAPPEGGSLAVMGLGPIGQMSARIGRHLGYRVIAVDPVAERRAMAERHGIETLDLHDDVADELRERTDGRGPDSVVDAVGMEAHGSPLAGVAHQAVGLLPSPLARKAMETVGTDRLNAVYTSIDAVRRGGTISLSGVYGGTKSPLPLLTMFDKQIQLRMGQCNVKRWIDDLLPLVDDPSDPLGVLDLKTHTASLDEAPAMYEKFQKKEDGCIKVVLKP</sequence>
<evidence type="ECO:0000256" key="1">
    <source>
        <dbReference type="ARBA" id="ARBA00001947"/>
    </source>
</evidence>
<dbReference type="PANTHER" id="PTHR42813">
    <property type="entry name" value="ZINC-TYPE ALCOHOL DEHYDROGENASE-LIKE"/>
    <property type="match status" value="1"/>
</dbReference>
<dbReference type="Proteomes" id="UP000638848">
    <property type="component" value="Unassembled WGS sequence"/>
</dbReference>
<dbReference type="InterPro" id="IPR036291">
    <property type="entry name" value="NAD(P)-bd_dom_sf"/>
</dbReference>
<evidence type="ECO:0000259" key="7">
    <source>
        <dbReference type="Pfam" id="PF08240"/>
    </source>
</evidence>
<evidence type="ECO:0000313" key="9">
    <source>
        <dbReference type="Proteomes" id="UP000638848"/>
    </source>
</evidence>
<evidence type="ECO:0000256" key="5">
    <source>
        <dbReference type="RuleBase" id="RU361277"/>
    </source>
</evidence>
<dbReference type="InterPro" id="IPR002328">
    <property type="entry name" value="ADH_Zn_CS"/>
</dbReference>
<dbReference type="SUPFAM" id="SSF50129">
    <property type="entry name" value="GroES-like"/>
    <property type="match status" value="1"/>
</dbReference>
<evidence type="ECO:0000313" key="8">
    <source>
        <dbReference type="EMBL" id="GGG46833.1"/>
    </source>
</evidence>
<keyword evidence="4" id="KW-0560">Oxidoreductase</keyword>
<organism evidence="8 9">
    <name type="scientific">Kocuria dechangensis</name>
    <dbReference type="NCBI Taxonomy" id="1176249"/>
    <lineage>
        <taxon>Bacteria</taxon>
        <taxon>Bacillati</taxon>
        <taxon>Actinomycetota</taxon>
        <taxon>Actinomycetes</taxon>
        <taxon>Micrococcales</taxon>
        <taxon>Micrococcaceae</taxon>
        <taxon>Kocuria</taxon>
    </lineage>
</organism>
<evidence type="ECO:0000256" key="2">
    <source>
        <dbReference type="ARBA" id="ARBA00022723"/>
    </source>
</evidence>
<protein>
    <submittedName>
        <fullName evidence="8">Glutathione-dependent formaldehyde dehydrogenase</fullName>
    </submittedName>
</protein>
<dbReference type="RefSeq" id="WP_188534389.1">
    <property type="nucleotide sequence ID" value="NZ_BMEQ01000002.1"/>
</dbReference>
<gene>
    <name evidence="8" type="ORF">GCM10011374_06510</name>
</gene>
<keyword evidence="9" id="KW-1185">Reference proteome</keyword>
<reference evidence="8" key="2">
    <citation type="submission" date="2020-09" db="EMBL/GenBank/DDBJ databases">
        <authorList>
            <person name="Sun Q."/>
            <person name="Zhou Y."/>
        </authorList>
    </citation>
    <scope>NUCLEOTIDE SEQUENCE</scope>
    <source>
        <strain evidence="8">CGMCC 1.12187</strain>
    </source>
</reference>
<dbReference type="CDD" id="cd08283">
    <property type="entry name" value="FDH_like_1"/>
    <property type="match status" value="1"/>
</dbReference>
<comment type="caution">
    <text evidence="8">The sequence shown here is derived from an EMBL/GenBank/DDBJ whole genome shotgun (WGS) entry which is preliminary data.</text>
</comment>
<dbReference type="AlphaFoldDB" id="A0A917LNL1"/>